<feature type="region of interest" description="Disordered" evidence="1">
    <location>
        <begin position="139"/>
        <end position="161"/>
    </location>
</feature>
<feature type="compositionally biased region" description="Low complexity" evidence="1">
    <location>
        <begin position="25"/>
        <end position="40"/>
    </location>
</feature>
<feature type="compositionally biased region" description="Pro residues" evidence="1">
    <location>
        <begin position="226"/>
        <end position="254"/>
    </location>
</feature>
<dbReference type="InParanoid" id="A0A0G4EGL5"/>
<gene>
    <name evidence="2" type="ORF">Vbra_11645</name>
</gene>
<evidence type="ECO:0000313" key="3">
    <source>
        <dbReference type="Proteomes" id="UP000041254"/>
    </source>
</evidence>
<accession>A0A0G4EGL5</accession>
<feature type="compositionally biased region" description="Acidic residues" evidence="1">
    <location>
        <begin position="150"/>
        <end position="161"/>
    </location>
</feature>
<evidence type="ECO:0000256" key="1">
    <source>
        <dbReference type="SAM" id="MobiDB-lite"/>
    </source>
</evidence>
<protein>
    <submittedName>
        <fullName evidence="2">Uncharacterized protein</fullName>
    </submittedName>
</protein>
<evidence type="ECO:0000313" key="2">
    <source>
        <dbReference type="EMBL" id="CEL94603.1"/>
    </source>
</evidence>
<feature type="compositionally biased region" description="Basic residues" evidence="1">
    <location>
        <begin position="421"/>
        <end position="434"/>
    </location>
</feature>
<sequence length="434" mass="47498">MTCSTNTDTNIPGVSVSLSPDLSCSHSQQQQQQQHQQQQSGPSPSLPVASPVDPVDAEMERHDKPDTHHQEGQRRRSRRNVSVRPLWYDDMPEKKKRRVGRSRSGSDRVPVRRRRAAKAAADRLLDHFPAEAVGDLKVHTDVPLEAGENSGDEGEGEDEDPEKMKLLASAWAALGGWPEGLPPELWPCGSIDGWVAGPPDGFSPWPPAQTGGPLPLSLGASSLPHLPQPTPPPPSRPSPFPQPSHPSQPPPRNWAPPLEELVSFVNTTTCSSVNKSTELDPHQMSTLTRHLLDLMPRIGKPTAGRKTGQRGVQLINLDSKGTTSYFYLQIRISTTDLSREIVNKYGQQRKANNVPGGSIRITEMTVEGVRTAIILAVQKRDALANDLGFTLRLPGVRGEGAVDDPGSVHSWEAEENEGSKSKRKRKKRSSMMSE</sequence>
<organism evidence="2 3">
    <name type="scientific">Vitrella brassicaformis (strain CCMP3155)</name>
    <dbReference type="NCBI Taxonomy" id="1169540"/>
    <lineage>
        <taxon>Eukaryota</taxon>
        <taxon>Sar</taxon>
        <taxon>Alveolata</taxon>
        <taxon>Colpodellida</taxon>
        <taxon>Vitrellaceae</taxon>
        <taxon>Vitrella</taxon>
    </lineage>
</organism>
<feature type="compositionally biased region" description="Basic and acidic residues" evidence="1">
    <location>
        <begin position="58"/>
        <end position="74"/>
    </location>
</feature>
<feature type="region of interest" description="Disordered" evidence="1">
    <location>
        <begin position="398"/>
        <end position="434"/>
    </location>
</feature>
<name>A0A0G4EGL5_VITBC</name>
<feature type="region of interest" description="Disordered" evidence="1">
    <location>
        <begin position="1"/>
        <end position="115"/>
    </location>
</feature>
<feature type="compositionally biased region" description="Low complexity" evidence="1">
    <location>
        <begin position="211"/>
        <end position="225"/>
    </location>
</feature>
<dbReference type="Proteomes" id="UP000041254">
    <property type="component" value="Unassembled WGS sequence"/>
</dbReference>
<keyword evidence="3" id="KW-1185">Reference proteome</keyword>
<reference evidence="2 3" key="1">
    <citation type="submission" date="2014-11" db="EMBL/GenBank/DDBJ databases">
        <authorList>
            <person name="Zhu J."/>
            <person name="Qi W."/>
            <person name="Song R."/>
        </authorList>
    </citation>
    <scope>NUCLEOTIDE SEQUENCE [LARGE SCALE GENOMIC DNA]</scope>
</reference>
<dbReference type="EMBL" id="CDMY01000223">
    <property type="protein sequence ID" value="CEL94603.1"/>
    <property type="molecule type" value="Genomic_DNA"/>
</dbReference>
<proteinExistence type="predicted"/>
<feature type="region of interest" description="Disordered" evidence="1">
    <location>
        <begin position="197"/>
        <end position="256"/>
    </location>
</feature>
<dbReference type="VEuPathDB" id="CryptoDB:Vbra_11645"/>
<feature type="compositionally biased region" description="Polar residues" evidence="1">
    <location>
        <begin position="1"/>
        <end position="24"/>
    </location>
</feature>
<dbReference type="AlphaFoldDB" id="A0A0G4EGL5"/>